<evidence type="ECO:0000256" key="2">
    <source>
        <dbReference type="PROSITE-ProRule" id="PRU00089"/>
    </source>
</evidence>
<dbReference type="InterPro" id="IPR036390">
    <property type="entry name" value="WH_DNA-bd_sf"/>
</dbReference>
<feature type="DNA-binding region" description="Fork-head" evidence="2">
    <location>
        <begin position="203"/>
        <end position="273"/>
    </location>
</feature>
<evidence type="ECO:0000313" key="5">
    <source>
        <dbReference type="EMBL" id="PIC12613.1"/>
    </source>
</evidence>
<protein>
    <recommendedName>
        <fullName evidence="4">Fork-head domain-containing protein</fullName>
    </recommendedName>
</protein>
<evidence type="ECO:0000256" key="3">
    <source>
        <dbReference type="SAM" id="MobiDB-lite"/>
    </source>
</evidence>
<dbReference type="STRING" id="1611254.A0A2G5SCG0"/>
<comment type="subcellular location">
    <subcellularLocation>
        <location evidence="2">Nucleus</location>
    </subcellularLocation>
</comment>
<accession>A0A2G5SCG0</accession>
<dbReference type="Proteomes" id="UP000230233">
    <property type="component" value="Unassembled WGS sequence"/>
</dbReference>
<sequence length="434" mass="49992">MDNFDCFMDFDEFENAGFVQKPENEGSFESILDLNPTISFSDDEEWSMDSSYQNLDVPHHSPPPSPTPHGQIEGNLVQIQEPVLENEDRDCQGRVQDAPIACEDLNPIQDDLQNPILPPQLNWIEDFVAPVSAKKFQEIARSQGERTIQREGMFFYDPEENHFLEDDLQDSGEDETPQIVDNGGPGARIQYLNVHGPPTYNGRPPFRLKIYGAMAVINSPSQHITASDVKNFILHHFPWFRSFCKDLKTSLASMLRKDEDFVFKGLNNHNIYLYTLKNLEIPTLKTREELYIERDNSRSHDFYERVFNGDVGLPREMFYRFIGKQHHLAGPENSALFYHLLAHKLDPRIFKNAFREHTSVPSGKEPKFGEDLPQYDVEVQNWPYYGVSLPVGAAPRVMSSEDVTAFFEKIESYFNLQKRGKAMGILNWETPILH</sequence>
<keyword evidence="2" id="KW-0539">Nucleus</keyword>
<comment type="caution">
    <text evidence="5">The sequence shown here is derived from an EMBL/GenBank/DDBJ whole genome shotgun (WGS) entry which is preliminary data.</text>
</comment>
<dbReference type="OrthoDB" id="5875547at2759"/>
<dbReference type="EMBL" id="PDUG01000020">
    <property type="protein sequence ID" value="PIC12613.1"/>
    <property type="molecule type" value="Genomic_DNA"/>
</dbReference>
<dbReference type="PROSITE" id="PS50039">
    <property type="entry name" value="FORK_HEAD_3"/>
    <property type="match status" value="1"/>
</dbReference>
<name>A0A2G5SCG0_9PELO</name>
<dbReference type="InterPro" id="IPR001766">
    <property type="entry name" value="Fork_head_dom"/>
</dbReference>
<dbReference type="SUPFAM" id="SSF46785">
    <property type="entry name" value="Winged helix' DNA-binding domain"/>
    <property type="match status" value="1"/>
</dbReference>
<keyword evidence="6" id="KW-1185">Reference proteome</keyword>
<keyword evidence="1 2" id="KW-0238">DNA-binding</keyword>
<evidence type="ECO:0000259" key="4">
    <source>
        <dbReference type="PROSITE" id="PS50039"/>
    </source>
</evidence>
<evidence type="ECO:0000256" key="1">
    <source>
        <dbReference type="ARBA" id="ARBA00023125"/>
    </source>
</evidence>
<proteinExistence type="predicted"/>
<dbReference type="AlphaFoldDB" id="A0A2G5SCG0"/>
<organism evidence="5 6">
    <name type="scientific">Caenorhabditis nigoni</name>
    <dbReference type="NCBI Taxonomy" id="1611254"/>
    <lineage>
        <taxon>Eukaryota</taxon>
        <taxon>Metazoa</taxon>
        <taxon>Ecdysozoa</taxon>
        <taxon>Nematoda</taxon>
        <taxon>Chromadorea</taxon>
        <taxon>Rhabditida</taxon>
        <taxon>Rhabditina</taxon>
        <taxon>Rhabditomorpha</taxon>
        <taxon>Rhabditoidea</taxon>
        <taxon>Rhabditidae</taxon>
        <taxon>Peloderinae</taxon>
        <taxon>Caenorhabditis</taxon>
    </lineage>
</organism>
<dbReference type="GO" id="GO:0005634">
    <property type="term" value="C:nucleus"/>
    <property type="evidence" value="ECO:0007669"/>
    <property type="project" value="UniProtKB-SubCell"/>
</dbReference>
<dbReference type="GO" id="GO:0003700">
    <property type="term" value="F:DNA-binding transcription factor activity"/>
    <property type="evidence" value="ECO:0007669"/>
    <property type="project" value="InterPro"/>
</dbReference>
<evidence type="ECO:0000313" key="6">
    <source>
        <dbReference type="Proteomes" id="UP000230233"/>
    </source>
</evidence>
<feature type="region of interest" description="Disordered" evidence="3">
    <location>
        <begin position="52"/>
        <end position="71"/>
    </location>
</feature>
<reference evidence="6" key="1">
    <citation type="submission" date="2017-10" db="EMBL/GenBank/DDBJ databases">
        <title>Rapid genome shrinkage in a self-fertile nematode reveals novel sperm competition proteins.</title>
        <authorList>
            <person name="Yin D."/>
            <person name="Schwarz E.M."/>
            <person name="Thomas C.G."/>
            <person name="Felde R.L."/>
            <person name="Korf I.F."/>
            <person name="Cutter A.D."/>
            <person name="Schartner C.M."/>
            <person name="Ralston E.J."/>
            <person name="Meyer B.J."/>
            <person name="Haag E.S."/>
        </authorList>
    </citation>
    <scope>NUCLEOTIDE SEQUENCE [LARGE SCALE GENOMIC DNA]</scope>
    <source>
        <strain evidence="6">JU1422</strain>
    </source>
</reference>
<feature type="domain" description="Fork-head" evidence="4">
    <location>
        <begin position="203"/>
        <end position="273"/>
    </location>
</feature>
<gene>
    <name evidence="5" type="ORF">B9Z55_028278</name>
</gene>
<dbReference type="GO" id="GO:0043565">
    <property type="term" value="F:sequence-specific DNA binding"/>
    <property type="evidence" value="ECO:0007669"/>
    <property type="project" value="InterPro"/>
</dbReference>